<accession>A0A4P8WK45</accession>
<dbReference type="Proteomes" id="UP000302218">
    <property type="component" value="Chromosome"/>
</dbReference>
<gene>
    <name evidence="1" type="ORF">FEJ81_16555</name>
</gene>
<dbReference type="EMBL" id="CP040330">
    <property type="protein sequence ID" value="QCS43878.1"/>
    <property type="molecule type" value="Genomic_DNA"/>
</dbReference>
<protein>
    <submittedName>
        <fullName evidence="1">Uncharacterized protein</fullName>
    </submittedName>
</protein>
<dbReference type="GeneID" id="40266918"/>
<evidence type="ECO:0000313" key="1">
    <source>
        <dbReference type="EMBL" id="QCS43878.1"/>
    </source>
</evidence>
<evidence type="ECO:0000313" key="2">
    <source>
        <dbReference type="Proteomes" id="UP000302218"/>
    </source>
</evidence>
<proteinExistence type="predicted"/>
<dbReference type="AlphaFoldDB" id="A0A4P8WK45"/>
<reference evidence="2" key="1">
    <citation type="submission" date="2019-05" db="EMBL/GenBank/DDBJ databases">
        <title>Genome sequence and methylation pattern of the halophilic Archaeon Natrinema versiforme BOL5-4.</title>
        <authorList>
            <person name="DasSarma P."/>
            <person name="Anton B.P."/>
            <person name="DasSarma S.L."/>
            <person name="Martinez F.L."/>
            <person name="Guzman D."/>
            <person name="Roberts R.J."/>
            <person name="DasSarma S."/>
        </authorList>
    </citation>
    <scope>NUCLEOTIDE SEQUENCE [LARGE SCALE GENOMIC DNA]</scope>
    <source>
        <strain evidence="2">BOL5-4</strain>
    </source>
</reference>
<dbReference type="RefSeq" id="WP_138246328.1">
    <property type="nucleotide sequence ID" value="NZ_CP040330.1"/>
</dbReference>
<dbReference type="KEGG" id="nvr:FEJ81_16555"/>
<sequence>MTEQKYEIPEKDEMRDDIGQRSLRGEMYTDLVSLLKVLNQYEEPIPFEYALYRAYHDYDYSLSPDADDYSAVKDKHKTRLDKAGRWDEEVVGDVVGRIPTAEVWVEYVSSELGYETVTEQNLNEVQKACVRIGDERKDEYYKACGREFQERILEDADSILDDSGTIGEFIDEVLGDFARLAAEEFPSRVNAGSQGGKSSAGSANEELARRLLLAAGLTEGESEETVRNFTTETEDDSDVIVFGNDDQTMYVEVKSTSIRERVRRALMGEGNYWSLFGFFGNAEKVRSEVLEGNLQGEPWSEQSAVAYVPPEVVSKVEDIDEKEDDGNEVYKLENEDGLLYLRANNVFAQDMVQFTQTGELTDIDPGHEDQYI</sequence>
<organism evidence="1 2">
    <name type="scientific">Natrinema versiforme</name>
    <dbReference type="NCBI Taxonomy" id="88724"/>
    <lineage>
        <taxon>Archaea</taxon>
        <taxon>Methanobacteriati</taxon>
        <taxon>Methanobacteriota</taxon>
        <taxon>Stenosarchaea group</taxon>
        <taxon>Halobacteria</taxon>
        <taxon>Halobacteriales</taxon>
        <taxon>Natrialbaceae</taxon>
        <taxon>Natrinema</taxon>
    </lineage>
</organism>
<name>A0A4P8WK45_9EURY</name>